<protein>
    <recommendedName>
        <fullName evidence="9">V-type proton ATPase subunit a</fullName>
    </recommendedName>
</protein>
<dbReference type="OMA" id="DMMFGGR"/>
<comment type="caution">
    <text evidence="11">The sequence shown here is derived from an EMBL/GenBank/DDBJ whole genome shotgun (WGS) entry which is preliminary data.</text>
</comment>
<dbReference type="OrthoDB" id="10264220at2759"/>
<evidence type="ECO:0000256" key="5">
    <source>
        <dbReference type="ARBA" id="ARBA00022781"/>
    </source>
</evidence>
<evidence type="ECO:0000313" key="12">
    <source>
        <dbReference type="Proteomes" id="UP000683925"/>
    </source>
</evidence>
<evidence type="ECO:0000256" key="3">
    <source>
        <dbReference type="ARBA" id="ARBA00022448"/>
    </source>
</evidence>
<feature type="transmembrane region" description="Helical" evidence="9">
    <location>
        <begin position="599"/>
        <end position="618"/>
    </location>
</feature>
<dbReference type="GO" id="GO:0033179">
    <property type="term" value="C:proton-transporting V-type ATPase, V0 domain"/>
    <property type="evidence" value="ECO:0007669"/>
    <property type="project" value="InterPro"/>
</dbReference>
<dbReference type="GO" id="GO:0016471">
    <property type="term" value="C:vacuolar proton-transporting V-type ATPase complex"/>
    <property type="evidence" value="ECO:0007669"/>
    <property type="project" value="TreeGrafter"/>
</dbReference>
<reference evidence="11" key="1">
    <citation type="submission" date="2021-01" db="EMBL/GenBank/DDBJ databases">
        <authorList>
            <consortium name="Genoscope - CEA"/>
            <person name="William W."/>
        </authorList>
    </citation>
    <scope>NUCLEOTIDE SEQUENCE</scope>
</reference>
<evidence type="ECO:0000256" key="2">
    <source>
        <dbReference type="ARBA" id="ARBA00009904"/>
    </source>
</evidence>
<keyword evidence="3 9" id="KW-0813">Transport</keyword>
<feature type="transmembrane region" description="Helical" evidence="9">
    <location>
        <begin position="426"/>
        <end position="448"/>
    </location>
</feature>
<keyword evidence="10" id="KW-0175">Coiled coil</keyword>
<dbReference type="InterPro" id="IPR026028">
    <property type="entry name" value="V-type_ATPase_116kDa_su_euka"/>
</dbReference>
<keyword evidence="12" id="KW-1185">Reference proteome</keyword>
<evidence type="ECO:0000256" key="4">
    <source>
        <dbReference type="ARBA" id="ARBA00022692"/>
    </source>
</evidence>
<evidence type="ECO:0000256" key="10">
    <source>
        <dbReference type="SAM" id="Coils"/>
    </source>
</evidence>
<dbReference type="Proteomes" id="UP000683925">
    <property type="component" value="Unassembled WGS sequence"/>
</dbReference>
<accession>A0A8S1WY81</accession>
<feature type="transmembrane region" description="Helical" evidence="9">
    <location>
        <begin position="390"/>
        <end position="414"/>
    </location>
</feature>
<dbReference type="Pfam" id="PF01496">
    <property type="entry name" value="V_ATPase_I"/>
    <property type="match status" value="1"/>
</dbReference>
<evidence type="ECO:0000256" key="9">
    <source>
        <dbReference type="RuleBase" id="RU361189"/>
    </source>
</evidence>
<keyword evidence="4 9" id="KW-0812">Transmembrane</keyword>
<name>A0A8S1WY81_PAROT</name>
<evidence type="ECO:0000256" key="7">
    <source>
        <dbReference type="ARBA" id="ARBA00023065"/>
    </source>
</evidence>
<dbReference type="EMBL" id="CAJJDP010000107">
    <property type="protein sequence ID" value="CAD8194823.1"/>
    <property type="molecule type" value="Genomic_DNA"/>
</dbReference>
<evidence type="ECO:0000256" key="6">
    <source>
        <dbReference type="ARBA" id="ARBA00022989"/>
    </source>
</evidence>
<dbReference type="GO" id="GO:0007035">
    <property type="term" value="P:vacuolar acidification"/>
    <property type="evidence" value="ECO:0007669"/>
    <property type="project" value="TreeGrafter"/>
</dbReference>
<evidence type="ECO:0000256" key="1">
    <source>
        <dbReference type="ARBA" id="ARBA00004141"/>
    </source>
</evidence>
<gene>
    <name evidence="11" type="ORF">POCTA_138.1.T1070169</name>
</gene>
<organism evidence="11 12">
    <name type="scientific">Paramecium octaurelia</name>
    <dbReference type="NCBI Taxonomy" id="43137"/>
    <lineage>
        <taxon>Eukaryota</taxon>
        <taxon>Sar</taxon>
        <taxon>Alveolata</taxon>
        <taxon>Ciliophora</taxon>
        <taxon>Intramacronucleata</taxon>
        <taxon>Oligohymenophorea</taxon>
        <taxon>Peniculida</taxon>
        <taxon>Parameciidae</taxon>
        <taxon>Paramecium</taxon>
    </lineage>
</organism>
<comment type="subcellular location">
    <subcellularLocation>
        <location evidence="1">Membrane</location>
        <topology evidence="1">Multi-pass membrane protein</topology>
    </subcellularLocation>
</comment>
<dbReference type="AlphaFoldDB" id="A0A8S1WY81"/>
<feature type="transmembrane region" description="Helical" evidence="9">
    <location>
        <begin position="503"/>
        <end position="521"/>
    </location>
</feature>
<evidence type="ECO:0000256" key="8">
    <source>
        <dbReference type="ARBA" id="ARBA00023136"/>
    </source>
</evidence>
<dbReference type="PIRSF" id="PIRSF001293">
    <property type="entry name" value="ATP6V0A1"/>
    <property type="match status" value="1"/>
</dbReference>
<dbReference type="GO" id="GO:0051117">
    <property type="term" value="F:ATPase binding"/>
    <property type="evidence" value="ECO:0007669"/>
    <property type="project" value="TreeGrafter"/>
</dbReference>
<keyword evidence="5 9" id="KW-0375">Hydrogen ion transport</keyword>
<keyword evidence="8 9" id="KW-0472">Membrane</keyword>
<feature type="coiled-coil region" evidence="10">
    <location>
        <begin position="112"/>
        <end position="139"/>
    </location>
</feature>
<sequence>MSLFRSEQMEFYNLVIPRESAWDVMNTLGYFDSVHIIDYDPTLPQINRPFSNYVKRCDDVLQKIEQIDSEMRNFKIEKSYCPDVIDLLKKRNGTHKQFEELEQDICKVADDLEHQQQTMNSLQEKKNTIRENLEVLRNAVAFQNEDSEEASLLGFQKMVGVILKEDELRFKRIIFRITKGNIHVEIMDIQEQFIQQDRRIVQKCVFMLFYPNGDLTQKKIQRVIESFSCNKFDIPTSSDQHAQRIAMLENQLNEADQLLHLTITQINKRLQDLAEIKHNCSWIEEMRILVTKEKYLYMNLNMLNMTNSVFHGQIWLPQGQDQKIQQALRSLHGNDKQIPSGQIQECQTQLTPPTYYKLNSFTYPFQEIVNTYGIPRYKEINPGLSTIITFPFLVGVMFGDVGHGLLLFVCGLYLTTEDARKSIFSGIVPMRYMILLIGFFACYNGLIYNDFLSIGLNLFGSCYNLVDGEYELQEDCVYKFGIDPAWGASANQLTFMNSFKMKLAVIIGVTHMTFGIILKGFNTLHFKNYMDFFCEFIPQFLLLLCSFGYMDFLLFLKWSTKFEDTKDAPSVITTMIDMVLRPFDVPEKPLFESGEQQRSIQLLLLTIITFCIPIMLITKPFIFSLHKKNHHQYQQIPSQVPDEDANLEQLQHDMQKEQSQPHSKLSIQQHNEHDDIGELIVHQSIETIEFVLGSVSNTASYLRLWALSLAHSQLAEVFFSMTIASHIGEGGFFGTIGSVVQFPGFALATFGVLMCMDLMECFLHALRLQWVEFQSKFYKADGYLFKAYSFTNIKTNEEDD</sequence>
<keyword evidence="7 9" id="KW-0406">Ion transport</keyword>
<keyword evidence="6 9" id="KW-1133">Transmembrane helix</keyword>
<dbReference type="GO" id="GO:0046961">
    <property type="term" value="F:proton-transporting ATPase activity, rotational mechanism"/>
    <property type="evidence" value="ECO:0007669"/>
    <property type="project" value="InterPro"/>
</dbReference>
<dbReference type="PANTHER" id="PTHR11629">
    <property type="entry name" value="VACUOLAR PROTON ATPASES"/>
    <property type="match status" value="1"/>
</dbReference>
<comment type="function">
    <text evidence="9">Essential component of the vacuolar proton pump (V-ATPase), a multimeric enzyme that catalyzes the translocation of protons across the membranes. Required for assembly and activity of the V-ATPase.</text>
</comment>
<feature type="transmembrane region" description="Helical" evidence="9">
    <location>
        <begin position="533"/>
        <end position="556"/>
    </location>
</feature>
<dbReference type="InterPro" id="IPR002490">
    <property type="entry name" value="V-ATPase_116kDa_su"/>
</dbReference>
<comment type="similarity">
    <text evidence="2 9">Belongs to the V-ATPase 116 kDa subunit family.</text>
</comment>
<dbReference type="PANTHER" id="PTHR11629:SF63">
    <property type="entry name" value="V-TYPE PROTON ATPASE SUBUNIT A"/>
    <property type="match status" value="1"/>
</dbReference>
<evidence type="ECO:0000313" key="11">
    <source>
        <dbReference type="EMBL" id="CAD8194823.1"/>
    </source>
</evidence>
<proteinExistence type="inferred from homology"/>